<reference evidence="11" key="1">
    <citation type="journal article" date="2023" name="Mol. Phylogenet. Evol.">
        <title>Genome-scale phylogeny and comparative genomics of the fungal order Sordariales.</title>
        <authorList>
            <person name="Hensen N."/>
            <person name="Bonometti L."/>
            <person name="Westerberg I."/>
            <person name="Brannstrom I.O."/>
            <person name="Guillou S."/>
            <person name="Cros-Aarteil S."/>
            <person name="Calhoun S."/>
            <person name="Haridas S."/>
            <person name="Kuo A."/>
            <person name="Mondo S."/>
            <person name="Pangilinan J."/>
            <person name="Riley R."/>
            <person name="LaButti K."/>
            <person name="Andreopoulos B."/>
            <person name="Lipzen A."/>
            <person name="Chen C."/>
            <person name="Yan M."/>
            <person name="Daum C."/>
            <person name="Ng V."/>
            <person name="Clum A."/>
            <person name="Steindorff A."/>
            <person name="Ohm R.A."/>
            <person name="Martin F."/>
            <person name="Silar P."/>
            <person name="Natvig D.O."/>
            <person name="Lalanne C."/>
            <person name="Gautier V."/>
            <person name="Ament-Velasquez S.L."/>
            <person name="Kruys A."/>
            <person name="Hutchinson M.I."/>
            <person name="Powell A.J."/>
            <person name="Barry K."/>
            <person name="Miller A.N."/>
            <person name="Grigoriev I.V."/>
            <person name="Debuchy R."/>
            <person name="Gladieux P."/>
            <person name="Hiltunen Thoren M."/>
            <person name="Johannesson H."/>
        </authorList>
    </citation>
    <scope>NUCLEOTIDE SEQUENCE</scope>
    <source>
        <strain evidence="11">CBS 990.96</strain>
    </source>
</reference>
<keyword evidence="7" id="KW-0479">Metal-binding</keyword>
<evidence type="ECO:0000256" key="7">
    <source>
        <dbReference type="ARBA" id="ARBA00022723"/>
    </source>
</evidence>
<dbReference type="Gene3D" id="3.30.70.100">
    <property type="match status" value="1"/>
</dbReference>
<dbReference type="GO" id="GO:0005507">
    <property type="term" value="F:copper ion binding"/>
    <property type="evidence" value="ECO:0007669"/>
    <property type="project" value="InterPro"/>
</dbReference>
<evidence type="ECO:0000256" key="2">
    <source>
        <dbReference type="ARBA" id="ARBA00003917"/>
    </source>
</evidence>
<dbReference type="Proteomes" id="UP001301958">
    <property type="component" value="Unassembled WGS sequence"/>
</dbReference>
<dbReference type="GO" id="GO:0005737">
    <property type="term" value="C:cytoplasm"/>
    <property type="evidence" value="ECO:0007669"/>
    <property type="project" value="UniProtKB-SubCell"/>
</dbReference>
<dbReference type="CDD" id="cd00371">
    <property type="entry name" value="HMA"/>
    <property type="match status" value="1"/>
</dbReference>
<dbReference type="Gene3D" id="2.60.40.200">
    <property type="entry name" value="Superoxide dismutase, copper/zinc binding domain"/>
    <property type="match status" value="1"/>
</dbReference>
<keyword evidence="12" id="KW-1185">Reference proteome</keyword>
<protein>
    <recommendedName>
        <fullName evidence="5">Superoxide dismutase 1 copper chaperone</fullName>
    </recommendedName>
</protein>
<keyword evidence="8" id="KW-1015">Disulfide bond</keyword>
<comment type="similarity">
    <text evidence="4">Belongs to the CCS1 family.</text>
</comment>
<organism evidence="11 12">
    <name type="scientific">Podospora fimiseda</name>
    <dbReference type="NCBI Taxonomy" id="252190"/>
    <lineage>
        <taxon>Eukaryota</taxon>
        <taxon>Fungi</taxon>
        <taxon>Dikarya</taxon>
        <taxon>Ascomycota</taxon>
        <taxon>Pezizomycotina</taxon>
        <taxon>Sordariomycetes</taxon>
        <taxon>Sordariomycetidae</taxon>
        <taxon>Sordariales</taxon>
        <taxon>Podosporaceae</taxon>
        <taxon>Podospora</taxon>
    </lineage>
</organism>
<dbReference type="Pfam" id="PF00403">
    <property type="entry name" value="HMA"/>
    <property type="match status" value="1"/>
</dbReference>
<dbReference type="AlphaFoldDB" id="A0AAN7BMJ7"/>
<evidence type="ECO:0000256" key="5">
    <source>
        <dbReference type="ARBA" id="ARBA00016103"/>
    </source>
</evidence>
<comment type="subcellular location">
    <subcellularLocation>
        <location evidence="3">Cytoplasm</location>
    </subcellularLocation>
</comment>
<evidence type="ECO:0000256" key="3">
    <source>
        <dbReference type="ARBA" id="ARBA00004496"/>
    </source>
</evidence>
<feature type="signal peptide" evidence="9">
    <location>
        <begin position="1"/>
        <end position="25"/>
    </location>
</feature>
<keyword evidence="9" id="KW-0732">Signal</keyword>
<evidence type="ECO:0000256" key="9">
    <source>
        <dbReference type="SAM" id="SignalP"/>
    </source>
</evidence>
<dbReference type="SUPFAM" id="SSF49329">
    <property type="entry name" value="Cu,Zn superoxide dismutase-like"/>
    <property type="match status" value="1"/>
</dbReference>
<dbReference type="EMBL" id="MU865354">
    <property type="protein sequence ID" value="KAK4226093.1"/>
    <property type="molecule type" value="Genomic_DNA"/>
</dbReference>
<dbReference type="InterPro" id="IPR024134">
    <property type="entry name" value="SOD_Cu/Zn_/chaperone"/>
</dbReference>
<feature type="domain" description="HMA" evidence="10">
    <location>
        <begin position="66"/>
        <end position="129"/>
    </location>
</feature>
<dbReference type="InterPro" id="IPR036423">
    <property type="entry name" value="SOD-like_Cu/Zn_dom_sf"/>
</dbReference>
<dbReference type="PROSITE" id="PS50846">
    <property type="entry name" value="HMA_2"/>
    <property type="match status" value="1"/>
</dbReference>
<dbReference type="FunFam" id="3.30.70.100:FF:000038">
    <property type="entry name" value="Superoxide dismutase 1 copper chaperone"/>
    <property type="match status" value="1"/>
</dbReference>
<dbReference type="PANTHER" id="PTHR10003">
    <property type="entry name" value="SUPEROXIDE DISMUTASE CU-ZN -RELATED"/>
    <property type="match status" value="1"/>
</dbReference>
<proteinExistence type="inferred from homology"/>
<gene>
    <name evidence="11" type="ORF">QBC38DRAFT_481500</name>
</gene>
<dbReference type="InterPro" id="IPR036163">
    <property type="entry name" value="HMA_dom_sf"/>
</dbReference>
<comment type="caution">
    <text evidence="11">The sequence shown here is derived from an EMBL/GenBank/DDBJ whole genome shotgun (WGS) entry which is preliminary data.</text>
</comment>
<feature type="chain" id="PRO_5042813853" description="Superoxide dismutase 1 copper chaperone" evidence="9">
    <location>
        <begin position="26"/>
        <end position="314"/>
    </location>
</feature>
<keyword evidence="6" id="KW-0963">Cytoplasm</keyword>
<evidence type="ECO:0000256" key="8">
    <source>
        <dbReference type="ARBA" id="ARBA00023157"/>
    </source>
</evidence>
<accession>A0AAN7BMJ7</accession>
<dbReference type="SUPFAM" id="SSF55008">
    <property type="entry name" value="HMA, heavy metal-associated domain"/>
    <property type="match status" value="1"/>
</dbReference>
<evidence type="ECO:0000256" key="6">
    <source>
        <dbReference type="ARBA" id="ARBA00022490"/>
    </source>
</evidence>
<evidence type="ECO:0000256" key="1">
    <source>
        <dbReference type="ARBA" id="ARBA00001973"/>
    </source>
</evidence>
<sequence length="314" mass="33637">MSPHIKHHHLFSLSILAVITTTATTATFVDIYNNKKTRNQQQQQQQPSSEKPNFVGTSAKMAVTTPFQTLFAVPMHCESCANDISSALHKLQGITKVEPNVKEQLVTIEGTAPPSAIVEVIQATGRDAILRGSGTSNSAAVSILETYYHRHLSEAQPSATPTGAWVNQRLVRGLARLVQVSPTKTVIDLTVRGLPAGKYTASIREYGNLAAGATSTGPVWAEGRGKLGEITIDDQGKGAVFLSSDFAVWEAIGHALLVTSTEEKDGGELKNDEGTAVGIIARSAGVWDNDKTVCSCTGKTLWEERRDEVGKGML</sequence>
<dbReference type="InterPro" id="IPR006121">
    <property type="entry name" value="HMA_dom"/>
</dbReference>
<comment type="function">
    <text evidence="2">Destroys radicals which are normally produced within the cells and which are toxic to biological systems.</text>
</comment>
<evidence type="ECO:0000313" key="12">
    <source>
        <dbReference type="Proteomes" id="UP001301958"/>
    </source>
</evidence>
<evidence type="ECO:0000259" key="10">
    <source>
        <dbReference type="PROSITE" id="PS50846"/>
    </source>
</evidence>
<dbReference type="GO" id="GO:0006801">
    <property type="term" value="P:superoxide metabolic process"/>
    <property type="evidence" value="ECO:0007669"/>
    <property type="project" value="InterPro"/>
</dbReference>
<comment type="cofactor">
    <cofactor evidence="1">
        <name>Cu(2+)</name>
        <dbReference type="ChEBI" id="CHEBI:29036"/>
    </cofactor>
</comment>
<name>A0AAN7BMJ7_9PEZI</name>
<evidence type="ECO:0000256" key="4">
    <source>
        <dbReference type="ARBA" id="ARBA00010636"/>
    </source>
</evidence>
<evidence type="ECO:0000313" key="11">
    <source>
        <dbReference type="EMBL" id="KAK4226093.1"/>
    </source>
</evidence>
<reference evidence="11" key="2">
    <citation type="submission" date="2023-05" db="EMBL/GenBank/DDBJ databases">
        <authorList>
            <consortium name="Lawrence Berkeley National Laboratory"/>
            <person name="Steindorff A."/>
            <person name="Hensen N."/>
            <person name="Bonometti L."/>
            <person name="Westerberg I."/>
            <person name="Brannstrom I.O."/>
            <person name="Guillou S."/>
            <person name="Cros-Aarteil S."/>
            <person name="Calhoun S."/>
            <person name="Haridas S."/>
            <person name="Kuo A."/>
            <person name="Mondo S."/>
            <person name="Pangilinan J."/>
            <person name="Riley R."/>
            <person name="Labutti K."/>
            <person name="Andreopoulos B."/>
            <person name="Lipzen A."/>
            <person name="Chen C."/>
            <person name="Yanf M."/>
            <person name="Daum C."/>
            <person name="Ng V."/>
            <person name="Clum A."/>
            <person name="Ohm R."/>
            <person name="Martin F."/>
            <person name="Silar P."/>
            <person name="Natvig D."/>
            <person name="Lalanne C."/>
            <person name="Gautier V."/>
            <person name="Ament-Velasquez S.L."/>
            <person name="Kruys A."/>
            <person name="Hutchinson M.I."/>
            <person name="Powell A.J."/>
            <person name="Barry K."/>
            <person name="Miller A.N."/>
            <person name="Grigoriev I.V."/>
            <person name="Debuchy R."/>
            <person name="Gladieux P."/>
            <person name="Thoren M.H."/>
            <person name="Johannesson H."/>
        </authorList>
    </citation>
    <scope>NUCLEOTIDE SEQUENCE</scope>
    <source>
        <strain evidence="11">CBS 990.96</strain>
    </source>
</reference>